<dbReference type="EMBL" id="JBHUMD010000026">
    <property type="protein sequence ID" value="MFD2602854.1"/>
    <property type="molecule type" value="Genomic_DNA"/>
</dbReference>
<dbReference type="Pfam" id="PF00929">
    <property type="entry name" value="RNase_T"/>
    <property type="match status" value="1"/>
</dbReference>
<evidence type="ECO:0000313" key="2">
    <source>
        <dbReference type="EMBL" id="MFD2602854.1"/>
    </source>
</evidence>
<proteinExistence type="predicted"/>
<gene>
    <name evidence="2" type="ORF">ACFSR3_12360</name>
</gene>
<organism evidence="2 3">
    <name type="scientific">Flavobacterium suzhouense</name>
    <dbReference type="NCBI Taxonomy" id="1529638"/>
    <lineage>
        <taxon>Bacteria</taxon>
        <taxon>Pseudomonadati</taxon>
        <taxon>Bacteroidota</taxon>
        <taxon>Flavobacteriia</taxon>
        <taxon>Flavobacteriales</taxon>
        <taxon>Flavobacteriaceae</taxon>
        <taxon>Flavobacterium</taxon>
    </lineage>
</organism>
<comment type="caution">
    <text evidence="2">The sequence shown here is derived from an EMBL/GenBank/DDBJ whole genome shotgun (WGS) entry which is preliminary data.</text>
</comment>
<dbReference type="SUPFAM" id="SSF53098">
    <property type="entry name" value="Ribonuclease H-like"/>
    <property type="match status" value="1"/>
</dbReference>
<dbReference type="InterPro" id="IPR036397">
    <property type="entry name" value="RNaseH_sf"/>
</dbReference>
<protein>
    <submittedName>
        <fullName evidence="2">PolC-type DNA polymerase III</fullName>
    </submittedName>
</protein>
<feature type="domain" description="Exonuclease" evidence="1">
    <location>
        <begin position="32"/>
        <end position="200"/>
    </location>
</feature>
<evidence type="ECO:0000313" key="3">
    <source>
        <dbReference type="Proteomes" id="UP001597480"/>
    </source>
</evidence>
<evidence type="ECO:0000259" key="1">
    <source>
        <dbReference type="SMART" id="SM00479"/>
    </source>
</evidence>
<dbReference type="InterPro" id="IPR013520">
    <property type="entry name" value="Ribonucl_H"/>
</dbReference>
<reference evidence="3" key="1">
    <citation type="journal article" date="2019" name="Int. J. Syst. Evol. Microbiol.">
        <title>The Global Catalogue of Microorganisms (GCM) 10K type strain sequencing project: providing services to taxonomists for standard genome sequencing and annotation.</title>
        <authorList>
            <consortium name="The Broad Institute Genomics Platform"/>
            <consortium name="The Broad Institute Genome Sequencing Center for Infectious Disease"/>
            <person name="Wu L."/>
            <person name="Ma J."/>
        </authorList>
    </citation>
    <scope>NUCLEOTIDE SEQUENCE [LARGE SCALE GENOMIC DNA]</scope>
    <source>
        <strain evidence="3">KCTC 42107</strain>
    </source>
</reference>
<accession>A0ABW5NVF7</accession>
<keyword evidence="3" id="KW-1185">Reference proteome</keyword>
<dbReference type="Gene3D" id="3.30.420.10">
    <property type="entry name" value="Ribonuclease H-like superfamily/Ribonuclease H"/>
    <property type="match status" value="1"/>
</dbReference>
<dbReference type="CDD" id="cd06127">
    <property type="entry name" value="DEDDh"/>
    <property type="match status" value="1"/>
</dbReference>
<sequence length="202" mass="23255">MAFDWLTGNNLPQFWKNYVSLFDNDEGNIEKRYVVFDMETTGQDWKEDVILSIGAIGLSNNSIAVGDFFEVVLFQEKFTTQPTSQKTVIKESAEKVVEAEAMIRFLNFIKDSTLVGHNINLDIEMLNLALKRLDLGRVRNQFMDTNVLYQRWKNLPEDSQSSLDEVCDMLKVKKNEMHTASGNAYITSLIFLKLRNKLGIRD</sequence>
<dbReference type="RefSeq" id="WP_379821322.1">
    <property type="nucleotide sequence ID" value="NZ_JBHUMD010000026.1"/>
</dbReference>
<name>A0ABW5NVF7_9FLAO</name>
<dbReference type="InterPro" id="IPR012337">
    <property type="entry name" value="RNaseH-like_sf"/>
</dbReference>
<dbReference type="SMART" id="SM00479">
    <property type="entry name" value="EXOIII"/>
    <property type="match status" value="1"/>
</dbReference>
<dbReference type="Proteomes" id="UP001597480">
    <property type="component" value="Unassembled WGS sequence"/>
</dbReference>